<gene>
    <name evidence="1" type="ORF">CK203_008007</name>
</gene>
<dbReference type="EMBL" id="QGNW01000019">
    <property type="protein sequence ID" value="RVX14915.1"/>
    <property type="molecule type" value="Genomic_DNA"/>
</dbReference>
<evidence type="ECO:0000313" key="1">
    <source>
        <dbReference type="EMBL" id="RVX14915.1"/>
    </source>
</evidence>
<sequence length="181" mass="20455">MWEGTWEGKIDFMVAPVDDFKIILGMDFLRKVKVMPLPFLRSMVSPEEEMPCVVSIVTEGSSEIPLLSAMQVKKGLKNKQVTYMATRKEKEDGSGKPMPKVIKGVLEEFNDMMSPKLPKRLPPRRKENHKIELEPGAKPPAMGLYKMALPKLKELKRQLKKLLDAGFIQPSKAPYGAVVLF</sequence>
<dbReference type="InterPro" id="IPR043502">
    <property type="entry name" value="DNA/RNA_pol_sf"/>
</dbReference>
<dbReference type="InterPro" id="IPR032567">
    <property type="entry name" value="RTL1-rel"/>
</dbReference>
<dbReference type="Gene3D" id="3.10.10.10">
    <property type="entry name" value="HIV Type 1 Reverse Transcriptase, subunit A, domain 1"/>
    <property type="match status" value="1"/>
</dbReference>
<dbReference type="AlphaFoldDB" id="A0A438K124"/>
<dbReference type="Proteomes" id="UP000288805">
    <property type="component" value="Unassembled WGS sequence"/>
</dbReference>
<dbReference type="PANTHER" id="PTHR15503">
    <property type="entry name" value="LDOC1 RELATED"/>
    <property type="match status" value="1"/>
</dbReference>
<dbReference type="SUPFAM" id="SSF56672">
    <property type="entry name" value="DNA/RNA polymerases"/>
    <property type="match status" value="1"/>
</dbReference>
<comment type="caution">
    <text evidence="1">The sequence shown here is derived from an EMBL/GenBank/DDBJ whole genome shotgun (WGS) entry which is preliminary data.</text>
</comment>
<organism evidence="1 2">
    <name type="scientific">Vitis vinifera</name>
    <name type="common">Grape</name>
    <dbReference type="NCBI Taxonomy" id="29760"/>
    <lineage>
        <taxon>Eukaryota</taxon>
        <taxon>Viridiplantae</taxon>
        <taxon>Streptophyta</taxon>
        <taxon>Embryophyta</taxon>
        <taxon>Tracheophyta</taxon>
        <taxon>Spermatophyta</taxon>
        <taxon>Magnoliopsida</taxon>
        <taxon>eudicotyledons</taxon>
        <taxon>Gunneridae</taxon>
        <taxon>Pentapetalae</taxon>
        <taxon>rosids</taxon>
        <taxon>Vitales</taxon>
        <taxon>Vitaceae</taxon>
        <taxon>Viteae</taxon>
        <taxon>Vitis</taxon>
    </lineage>
</organism>
<dbReference type="PANTHER" id="PTHR15503:SF45">
    <property type="entry name" value="RNA-DIRECTED DNA POLYMERASE HOMOLOG"/>
    <property type="match status" value="1"/>
</dbReference>
<proteinExistence type="predicted"/>
<evidence type="ECO:0000313" key="2">
    <source>
        <dbReference type="Proteomes" id="UP000288805"/>
    </source>
</evidence>
<reference evidence="1 2" key="1">
    <citation type="journal article" date="2018" name="PLoS Genet.">
        <title>Population sequencing reveals clonal diversity and ancestral inbreeding in the grapevine cultivar Chardonnay.</title>
        <authorList>
            <person name="Roach M.J."/>
            <person name="Johnson D.L."/>
            <person name="Bohlmann J."/>
            <person name="van Vuuren H.J."/>
            <person name="Jones S.J."/>
            <person name="Pretorius I.S."/>
            <person name="Schmidt S.A."/>
            <person name="Borneman A.R."/>
        </authorList>
    </citation>
    <scope>NUCLEOTIDE SEQUENCE [LARGE SCALE GENOMIC DNA]</scope>
    <source>
        <strain evidence="2">cv. Chardonnay</strain>
        <tissue evidence="1">Leaf</tissue>
    </source>
</reference>
<protein>
    <submittedName>
        <fullName evidence="1">Uncharacterized protein</fullName>
    </submittedName>
</protein>
<accession>A0A438K124</accession>
<name>A0A438K124_VITVI</name>